<protein>
    <submittedName>
        <fullName evidence="1">Uncharacterized protein</fullName>
    </submittedName>
</protein>
<comment type="caution">
    <text evidence="1">The sequence shown here is derived from an EMBL/GenBank/DDBJ whole genome shotgun (WGS) entry which is preliminary data.</text>
</comment>
<name>A0A4Q2DNM7_9AGAR</name>
<evidence type="ECO:0000313" key="2">
    <source>
        <dbReference type="Proteomes" id="UP000290288"/>
    </source>
</evidence>
<keyword evidence="2" id="KW-1185">Reference proteome</keyword>
<dbReference type="Proteomes" id="UP000290288">
    <property type="component" value="Unassembled WGS sequence"/>
</dbReference>
<evidence type="ECO:0000313" key="1">
    <source>
        <dbReference type="EMBL" id="RXW21659.1"/>
    </source>
</evidence>
<sequence>MPHRLPTTGRFRISNDVLILVLEHFDPTTLYRTCMVFERVRYLVMQFHHLRYKFELALAGMADGTLMMSKRPPALRLQVLLSFRKDWPRLHWTGEQKVKIPPTSTLASVAGDFIYYVANQTLELLELPSTRLNRLPTQTHHLRFNTNPRPDSVAIDPLQSLIVVGHALGGPAGQIGIRLKIRNLWNFDKHSHARDTYFDCLTPLAQPLEKMTMTICGNKIAISLQSAGVVKQLLLDWHTFQATWMEEHDILFVKANYLLGAKVHRGRAVINLYNVTSLSNIIIEREYELPPHWANAELAFAPNVSLTGDAPSPPRALFYTDPDFRILLLSAKQAGGVNGSKEWLIINESYFCPTSRPDQQLVQWANWSRYCLMKTLPAYPVIHSVQIIGNRIVHLESEAVSSGRVRQQRLHLIEFPAYPDRRTASRGPNWFHFGERSVLIPNETLKDISSYSAHGAGVESMSVTEDNIVLFLESHRDAKSVHLMTFGVPPSQA</sequence>
<proteinExistence type="predicted"/>
<dbReference type="STRING" id="2316362.A0A4Q2DNM7"/>
<dbReference type="AlphaFoldDB" id="A0A4Q2DNM7"/>
<organism evidence="1 2">
    <name type="scientific">Candolleomyces aberdarensis</name>
    <dbReference type="NCBI Taxonomy" id="2316362"/>
    <lineage>
        <taxon>Eukaryota</taxon>
        <taxon>Fungi</taxon>
        <taxon>Dikarya</taxon>
        <taxon>Basidiomycota</taxon>
        <taxon>Agaricomycotina</taxon>
        <taxon>Agaricomycetes</taxon>
        <taxon>Agaricomycetidae</taxon>
        <taxon>Agaricales</taxon>
        <taxon>Agaricineae</taxon>
        <taxon>Psathyrellaceae</taxon>
        <taxon>Candolleomyces</taxon>
    </lineage>
</organism>
<dbReference type="OrthoDB" id="2893272at2759"/>
<accession>A0A4Q2DNM7</accession>
<dbReference type="EMBL" id="SDEE01000099">
    <property type="protein sequence ID" value="RXW21659.1"/>
    <property type="molecule type" value="Genomic_DNA"/>
</dbReference>
<gene>
    <name evidence="1" type="ORF">EST38_g4169</name>
</gene>
<reference evidence="1 2" key="1">
    <citation type="submission" date="2019-01" db="EMBL/GenBank/DDBJ databases">
        <title>Draft genome sequence of Psathyrella aberdarensis IHI B618.</title>
        <authorList>
            <person name="Buettner E."/>
            <person name="Kellner H."/>
        </authorList>
    </citation>
    <scope>NUCLEOTIDE SEQUENCE [LARGE SCALE GENOMIC DNA]</scope>
    <source>
        <strain evidence="1 2">IHI B618</strain>
    </source>
</reference>